<gene>
    <name evidence="2" type="ORF">RD110_15325</name>
</gene>
<dbReference type="OrthoDB" id="8556356at2"/>
<dbReference type="RefSeq" id="WP_076200275.1">
    <property type="nucleotide sequence ID" value="NZ_CP019236.1"/>
</dbReference>
<feature type="transmembrane region" description="Helical" evidence="1">
    <location>
        <begin position="196"/>
        <end position="228"/>
    </location>
</feature>
<sequence>MNKPTPAIVTQAGVRRLPRLALWLFCAAYVLPGFIGRAPWKTADMTAFGYMAELAAGTAGWLHPRLLNLAPDIDALLPYWIGAVVMKITPGFVAPDFAVRFVFSLLLALTLVATWYAVYFLARSPRAQPVAFAFGGEAQPADYARAMADGGLLALMACLGMAQLSHETTPALAQLCFTAVSFYALAAMPYRTRGPALGLAIGLPALALSGAPTMAVLLGLGGALVCFLDRHEEHGLTGGETAQHTPARSLAWTGFVLACTLLAAGLAEHLDLWRWRIELPQATWHDWRSLTRLLLWFTWPVWPLALWTLWRWRRQLTSGNFGRHLALALWFVAVALGTTLTTHSADRSLLLALPALATLAAFALPTLSRTVAALIDWFTLLFFTACAIGIWVIWIATQTGVPRQPAANVARLAPGYEPVFSWIALALALVATLTWAWLVKWRAGRHRAAIWKSLVLPAGGVALCWLLMMTLWLPLLEWGRSYVPLVRSVQSAMEADRQPGSPGCVEVYGLNRGQIAAFKYHGNMQLQWARREASCPWLIVDADDQHTLPQDVDMNAWSLRLSLRRRAETNDDVLLYRRIQP</sequence>
<dbReference type="EMBL" id="CP019236">
    <property type="protein sequence ID" value="APW38396.1"/>
    <property type="molecule type" value="Genomic_DNA"/>
</dbReference>
<reference evidence="2 3" key="1">
    <citation type="submission" date="2017-01" db="EMBL/GenBank/DDBJ databases">
        <authorList>
            <person name="Mah S.A."/>
            <person name="Swanson W.J."/>
            <person name="Moy G.W."/>
            <person name="Vacquier V.D."/>
        </authorList>
    </citation>
    <scope>NUCLEOTIDE SEQUENCE [LARGE SCALE GENOMIC DNA]</scope>
    <source>
        <strain evidence="2 3">DCY110</strain>
    </source>
</reference>
<dbReference type="AlphaFoldDB" id="A0A1P8JXC0"/>
<dbReference type="Proteomes" id="UP000186609">
    <property type="component" value="Chromosome"/>
</dbReference>
<protein>
    <recommendedName>
        <fullName evidence="4">Glycosyltransferase</fullName>
    </recommendedName>
</protein>
<evidence type="ECO:0000313" key="3">
    <source>
        <dbReference type="Proteomes" id="UP000186609"/>
    </source>
</evidence>
<feature type="transmembrane region" description="Helical" evidence="1">
    <location>
        <begin position="171"/>
        <end position="190"/>
    </location>
</feature>
<feature type="transmembrane region" description="Helical" evidence="1">
    <location>
        <begin position="374"/>
        <end position="396"/>
    </location>
</feature>
<evidence type="ECO:0000256" key="1">
    <source>
        <dbReference type="SAM" id="Phobius"/>
    </source>
</evidence>
<accession>A0A1P8JXC0</accession>
<organism evidence="2 3">
    <name type="scientific">Rhodoferax koreensis</name>
    <dbReference type="NCBI Taxonomy" id="1842727"/>
    <lineage>
        <taxon>Bacteria</taxon>
        <taxon>Pseudomonadati</taxon>
        <taxon>Pseudomonadota</taxon>
        <taxon>Betaproteobacteria</taxon>
        <taxon>Burkholderiales</taxon>
        <taxon>Comamonadaceae</taxon>
        <taxon>Rhodoferax</taxon>
    </lineage>
</organism>
<proteinExistence type="predicted"/>
<feature type="transmembrane region" description="Helical" evidence="1">
    <location>
        <begin position="20"/>
        <end position="40"/>
    </location>
</feature>
<feature type="transmembrane region" description="Helical" evidence="1">
    <location>
        <begin position="324"/>
        <end position="343"/>
    </location>
</feature>
<dbReference type="STRING" id="1842727.RD110_15325"/>
<feature type="transmembrane region" description="Helical" evidence="1">
    <location>
        <begin position="249"/>
        <end position="267"/>
    </location>
</feature>
<feature type="transmembrane region" description="Helical" evidence="1">
    <location>
        <begin position="419"/>
        <end position="438"/>
    </location>
</feature>
<evidence type="ECO:0008006" key="4">
    <source>
        <dbReference type="Google" id="ProtNLM"/>
    </source>
</evidence>
<keyword evidence="1" id="KW-0472">Membrane</keyword>
<feature type="transmembrane region" description="Helical" evidence="1">
    <location>
        <begin position="349"/>
        <end position="367"/>
    </location>
</feature>
<dbReference type="KEGG" id="rhy:RD110_15325"/>
<keyword evidence="1" id="KW-0812">Transmembrane</keyword>
<feature type="transmembrane region" description="Helical" evidence="1">
    <location>
        <begin position="101"/>
        <end position="122"/>
    </location>
</feature>
<keyword evidence="1" id="KW-1133">Transmembrane helix</keyword>
<name>A0A1P8JXC0_9BURK</name>
<evidence type="ECO:0000313" key="2">
    <source>
        <dbReference type="EMBL" id="APW38396.1"/>
    </source>
</evidence>
<feature type="transmembrane region" description="Helical" evidence="1">
    <location>
        <begin position="450"/>
        <end position="473"/>
    </location>
</feature>
<feature type="transmembrane region" description="Helical" evidence="1">
    <location>
        <begin position="293"/>
        <end position="312"/>
    </location>
</feature>
<keyword evidence="3" id="KW-1185">Reference proteome</keyword>